<keyword evidence="3" id="KW-0804">Transcription</keyword>
<dbReference type="Gene3D" id="1.10.10.60">
    <property type="entry name" value="Homeodomain-like"/>
    <property type="match status" value="1"/>
</dbReference>
<gene>
    <name evidence="6" type="ORF">FHU36_004725</name>
</gene>
<organism evidence="6 7">
    <name type="scientific">Nonomuraea muscovyensis</name>
    <dbReference type="NCBI Taxonomy" id="1124761"/>
    <lineage>
        <taxon>Bacteria</taxon>
        <taxon>Bacillati</taxon>
        <taxon>Actinomycetota</taxon>
        <taxon>Actinomycetes</taxon>
        <taxon>Streptosporangiales</taxon>
        <taxon>Streptosporangiaceae</taxon>
        <taxon>Nonomuraea</taxon>
    </lineage>
</organism>
<name>A0A7X0C667_9ACTN</name>
<sequence length="199" mass="21714">MPPARKPDPGRRSERSRQAVLAAARELVAEVGYTKVTIEAIAARAGVGKQTIYRWWPSKGAVVFDSFLALSQEADDDAMALPDTGDLEADLKTVMRATVAEFADPAFEAPIRALNTEIITDPGLAAQYREKLAAPVDAVKKERLRSAQRAGQLAADADLDLVLEVLYAPLYQRWLHRSGPLTPEYADALVEVTLRAFAP</sequence>
<keyword evidence="2 4" id="KW-0238">DNA-binding</keyword>
<evidence type="ECO:0000259" key="5">
    <source>
        <dbReference type="PROSITE" id="PS50977"/>
    </source>
</evidence>
<comment type="caution">
    <text evidence="6">The sequence shown here is derived from an EMBL/GenBank/DDBJ whole genome shotgun (WGS) entry which is preliminary data.</text>
</comment>
<dbReference type="EMBL" id="JACHJB010000002">
    <property type="protein sequence ID" value="MBB6348180.1"/>
    <property type="molecule type" value="Genomic_DNA"/>
</dbReference>
<dbReference type="PROSITE" id="PS50977">
    <property type="entry name" value="HTH_TETR_2"/>
    <property type="match status" value="1"/>
</dbReference>
<dbReference type="GO" id="GO:0003700">
    <property type="term" value="F:DNA-binding transcription factor activity"/>
    <property type="evidence" value="ECO:0007669"/>
    <property type="project" value="TreeGrafter"/>
</dbReference>
<evidence type="ECO:0000256" key="4">
    <source>
        <dbReference type="PROSITE-ProRule" id="PRU00335"/>
    </source>
</evidence>
<dbReference type="InterPro" id="IPR011075">
    <property type="entry name" value="TetR_C"/>
</dbReference>
<accession>A0A7X0C667</accession>
<dbReference type="InterPro" id="IPR001647">
    <property type="entry name" value="HTH_TetR"/>
</dbReference>
<evidence type="ECO:0000313" key="6">
    <source>
        <dbReference type="EMBL" id="MBB6348180.1"/>
    </source>
</evidence>
<dbReference type="Proteomes" id="UP000583800">
    <property type="component" value="Unassembled WGS sequence"/>
</dbReference>
<dbReference type="SUPFAM" id="SSF46689">
    <property type="entry name" value="Homeodomain-like"/>
    <property type="match status" value="1"/>
</dbReference>
<keyword evidence="1" id="KW-0805">Transcription regulation</keyword>
<evidence type="ECO:0000256" key="3">
    <source>
        <dbReference type="ARBA" id="ARBA00023163"/>
    </source>
</evidence>
<dbReference type="InterPro" id="IPR050109">
    <property type="entry name" value="HTH-type_TetR-like_transc_reg"/>
</dbReference>
<dbReference type="InterPro" id="IPR036271">
    <property type="entry name" value="Tet_transcr_reg_TetR-rel_C_sf"/>
</dbReference>
<dbReference type="Pfam" id="PF00440">
    <property type="entry name" value="TetR_N"/>
    <property type="match status" value="1"/>
</dbReference>
<dbReference type="Gene3D" id="1.10.357.10">
    <property type="entry name" value="Tetracycline Repressor, domain 2"/>
    <property type="match status" value="1"/>
</dbReference>
<dbReference type="PANTHER" id="PTHR30055:SF148">
    <property type="entry name" value="TETR-FAMILY TRANSCRIPTIONAL REGULATOR"/>
    <property type="match status" value="1"/>
</dbReference>
<evidence type="ECO:0000313" key="7">
    <source>
        <dbReference type="Proteomes" id="UP000583800"/>
    </source>
</evidence>
<evidence type="ECO:0000256" key="1">
    <source>
        <dbReference type="ARBA" id="ARBA00023015"/>
    </source>
</evidence>
<dbReference type="InterPro" id="IPR009057">
    <property type="entry name" value="Homeodomain-like_sf"/>
</dbReference>
<dbReference type="PANTHER" id="PTHR30055">
    <property type="entry name" value="HTH-TYPE TRANSCRIPTIONAL REGULATOR RUTR"/>
    <property type="match status" value="1"/>
</dbReference>
<dbReference type="GO" id="GO:0000976">
    <property type="term" value="F:transcription cis-regulatory region binding"/>
    <property type="evidence" value="ECO:0007669"/>
    <property type="project" value="TreeGrafter"/>
</dbReference>
<dbReference type="PRINTS" id="PR00455">
    <property type="entry name" value="HTHTETR"/>
</dbReference>
<feature type="DNA-binding region" description="H-T-H motif" evidence="4">
    <location>
        <begin position="37"/>
        <end position="56"/>
    </location>
</feature>
<dbReference type="Pfam" id="PF16859">
    <property type="entry name" value="TetR_C_11"/>
    <property type="match status" value="1"/>
</dbReference>
<reference evidence="6 7" key="1">
    <citation type="submission" date="2020-08" db="EMBL/GenBank/DDBJ databases">
        <title>Sequencing the genomes of 1000 actinobacteria strains.</title>
        <authorList>
            <person name="Klenk H.-P."/>
        </authorList>
    </citation>
    <scope>NUCLEOTIDE SEQUENCE [LARGE SCALE GENOMIC DNA]</scope>
    <source>
        <strain evidence="6 7">DSM 45913</strain>
    </source>
</reference>
<dbReference type="SUPFAM" id="SSF48498">
    <property type="entry name" value="Tetracyclin repressor-like, C-terminal domain"/>
    <property type="match status" value="1"/>
</dbReference>
<feature type="domain" description="HTH tetR-type" evidence="5">
    <location>
        <begin position="14"/>
        <end position="74"/>
    </location>
</feature>
<dbReference type="AlphaFoldDB" id="A0A7X0C667"/>
<protein>
    <submittedName>
        <fullName evidence="6">AcrR family transcriptional regulator</fullName>
    </submittedName>
</protein>
<keyword evidence="7" id="KW-1185">Reference proteome</keyword>
<evidence type="ECO:0000256" key="2">
    <source>
        <dbReference type="ARBA" id="ARBA00023125"/>
    </source>
</evidence>
<dbReference type="RefSeq" id="WP_185085993.1">
    <property type="nucleotide sequence ID" value="NZ_JACHJB010000002.1"/>
</dbReference>
<proteinExistence type="predicted"/>